<dbReference type="Proteomes" id="UP000000311">
    <property type="component" value="Unassembled WGS sequence"/>
</dbReference>
<keyword evidence="2" id="KW-1185">Reference proteome</keyword>
<name>E2AV49_CAMFO</name>
<proteinExistence type="predicted"/>
<dbReference type="AlphaFoldDB" id="E2AV49"/>
<accession>E2AV49</accession>
<protein>
    <submittedName>
        <fullName evidence="1">Uncharacterized protein</fullName>
    </submittedName>
</protein>
<organism evidence="2">
    <name type="scientific">Camponotus floridanus</name>
    <name type="common">Florida carpenter ant</name>
    <dbReference type="NCBI Taxonomy" id="104421"/>
    <lineage>
        <taxon>Eukaryota</taxon>
        <taxon>Metazoa</taxon>
        <taxon>Ecdysozoa</taxon>
        <taxon>Arthropoda</taxon>
        <taxon>Hexapoda</taxon>
        <taxon>Insecta</taxon>
        <taxon>Pterygota</taxon>
        <taxon>Neoptera</taxon>
        <taxon>Endopterygota</taxon>
        <taxon>Hymenoptera</taxon>
        <taxon>Apocrita</taxon>
        <taxon>Aculeata</taxon>
        <taxon>Formicoidea</taxon>
        <taxon>Formicidae</taxon>
        <taxon>Formicinae</taxon>
        <taxon>Camponotus</taxon>
    </lineage>
</organism>
<sequence>MRNLSPGYQRCGLPRTHSLLYKIVVRSSRGYDRPSLWTSLLVVMPPAECHRPINVARTYATDWAEGLGFWAAHESTAVSGLHCIANPPSIRPEIERTGLEAYCGKSS</sequence>
<gene>
    <name evidence="1" type="ORF">EAG_10032</name>
</gene>
<dbReference type="EMBL" id="GL443026">
    <property type="protein sequence ID" value="EFN62680.1"/>
    <property type="molecule type" value="Genomic_DNA"/>
</dbReference>
<dbReference type="InParanoid" id="E2AV49"/>
<reference evidence="1 2" key="1">
    <citation type="journal article" date="2010" name="Science">
        <title>Genomic comparison of the ants Camponotus floridanus and Harpegnathos saltator.</title>
        <authorList>
            <person name="Bonasio R."/>
            <person name="Zhang G."/>
            <person name="Ye C."/>
            <person name="Mutti N.S."/>
            <person name="Fang X."/>
            <person name="Qin N."/>
            <person name="Donahue G."/>
            <person name="Yang P."/>
            <person name="Li Q."/>
            <person name="Li C."/>
            <person name="Zhang P."/>
            <person name="Huang Z."/>
            <person name="Berger S.L."/>
            <person name="Reinberg D."/>
            <person name="Wang J."/>
            <person name="Liebig J."/>
        </authorList>
    </citation>
    <scope>NUCLEOTIDE SEQUENCE [LARGE SCALE GENOMIC DNA]</scope>
    <source>
        <strain evidence="2">C129</strain>
    </source>
</reference>
<evidence type="ECO:0000313" key="1">
    <source>
        <dbReference type="EMBL" id="EFN62680.1"/>
    </source>
</evidence>
<evidence type="ECO:0000313" key="2">
    <source>
        <dbReference type="Proteomes" id="UP000000311"/>
    </source>
</evidence>